<dbReference type="InterPro" id="IPR050311">
    <property type="entry name" value="ORC1/CDC6"/>
</dbReference>
<dbReference type="InterPro" id="IPR027417">
    <property type="entry name" value="P-loop_NTPase"/>
</dbReference>
<sequence>MDHNVVKIELCDPLPSTNLDAMVYTRCHTFNTKFSSLCASFSPPFDGQFFGGCVLRVVRGGGGEHCVTLRPGSEVQFVESREPSTLAPCATHTPCYVFTKQRKTVRRHATPHHHGTLCCLYLDRQSAQIVCCVNPWIALRGGCGTATTDGVHTYVQLDNFYDTVPPECLVLDPKPDTVRCVYRYNGVHLPHGIVPHTALDPYVRPIDAVDDSVCEHNTQNTAADTTYIQLLTPEGPLPQRESEFTSILEYLRSSCNVRGGFLYVSGMPGTGKTATVARAVQTL</sequence>
<proteinExistence type="predicted"/>
<gene>
    <name evidence="1" type="ORF">g.23934</name>
</gene>
<dbReference type="GO" id="GO:0003688">
    <property type="term" value="F:DNA replication origin binding"/>
    <property type="evidence" value="ECO:0007669"/>
    <property type="project" value="TreeGrafter"/>
</dbReference>
<evidence type="ECO:0000313" key="1">
    <source>
        <dbReference type="EMBL" id="JAQ02710.1"/>
    </source>
</evidence>
<dbReference type="EMBL" id="GDHC01015919">
    <property type="protein sequence ID" value="JAQ02710.1"/>
    <property type="molecule type" value="Transcribed_RNA"/>
</dbReference>
<dbReference type="PANTHER" id="PTHR10763">
    <property type="entry name" value="CELL DIVISION CONTROL PROTEIN 6-RELATED"/>
    <property type="match status" value="1"/>
</dbReference>
<dbReference type="GO" id="GO:0006270">
    <property type="term" value="P:DNA replication initiation"/>
    <property type="evidence" value="ECO:0007669"/>
    <property type="project" value="TreeGrafter"/>
</dbReference>
<protein>
    <recommendedName>
        <fullName evidence="2">Origin recognition complex subunit 1</fullName>
    </recommendedName>
</protein>
<dbReference type="PANTHER" id="PTHR10763:SF26">
    <property type="entry name" value="CELL DIVISION CONTROL PROTEIN 6 HOMOLOG"/>
    <property type="match status" value="1"/>
</dbReference>
<dbReference type="SUPFAM" id="SSF52540">
    <property type="entry name" value="P-loop containing nucleoside triphosphate hydrolases"/>
    <property type="match status" value="1"/>
</dbReference>
<dbReference type="Gene3D" id="3.40.50.300">
    <property type="entry name" value="P-loop containing nucleotide triphosphate hydrolases"/>
    <property type="match status" value="1"/>
</dbReference>
<name>A0A146L7S1_LYGHE</name>
<reference evidence="1" key="1">
    <citation type="journal article" date="2016" name="Gigascience">
        <title>De novo construction of an expanded transcriptome assembly for the western tarnished plant bug, Lygus hesperus.</title>
        <authorList>
            <person name="Tassone E.E."/>
            <person name="Geib S.M."/>
            <person name="Hall B."/>
            <person name="Fabrick J.A."/>
            <person name="Brent C.S."/>
            <person name="Hull J.J."/>
        </authorList>
    </citation>
    <scope>NUCLEOTIDE SEQUENCE</scope>
</reference>
<accession>A0A146L7S1</accession>
<dbReference type="AlphaFoldDB" id="A0A146L7S1"/>
<dbReference type="GO" id="GO:0033314">
    <property type="term" value="P:mitotic DNA replication checkpoint signaling"/>
    <property type="evidence" value="ECO:0007669"/>
    <property type="project" value="TreeGrafter"/>
</dbReference>
<organism evidence="1">
    <name type="scientific">Lygus hesperus</name>
    <name type="common">Western plant bug</name>
    <dbReference type="NCBI Taxonomy" id="30085"/>
    <lineage>
        <taxon>Eukaryota</taxon>
        <taxon>Metazoa</taxon>
        <taxon>Ecdysozoa</taxon>
        <taxon>Arthropoda</taxon>
        <taxon>Hexapoda</taxon>
        <taxon>Insecta</taxon>
        <taxon>Pterygota</taxon>
        <taxon>Neoptera</taxon>
        <taxon>Paraneoptera</taxon>
        <taxon>Hemiptera</taxon>
        <taxon>Heteroptera</taxon>
        <taxon>Panheteroptera</taxon>
        <taxon>Cimicomorpha</taxon>
        <taxon>Miridae</taxon>
        <taxon>Mirini</taxon>
        <taxon>Lygus</taxon>
    </lineage>
</organism>
<evidence type="ECO:0008006" key="2">
    <source>
        <dbReference type="Google" id="ProtNLM"/>
    </source>
</evidence>